<dbReference type="Pfam" id="PF13589">
    <property type="entry name" value="HATPase_c_3"/>
    <property type="match status" value="1"/>
</dbReference>
<sequence length="589" mass="65842">MRSINSLPEAVRSSVRSGIILFDLTRVVEELIFNSLDAGASKFVVGVGTFYVKVVDDGSGITRDGLALLGERYVTSKFDHLAGKDATTGSLGFRGEALASISDVSLLDIETKAHGRPNGYRKVMKGSKCLYLEIDDERKDVGTTVVVRDLFYNQRFEKVYPIKKVLQSIKKCVLRVALVHPKVSFKVVDIESEGVLLCTNLSSPLALLTSGFGIDVSASLHELNTSDGKLKLSGYVSGPSDDFAIKVEGFMLIMMSFNMSVSMSLYQLTVLCKGPIHKLLNQLATRYDCWDQARAVRGSQNKKRKRPQSYPAFILNLCCPQSLYDLTFEPSKTYVTFKDWVPVLTFISEAVENFWKENISYGESVCNTADTVGKDQMWNRGDNIVPAARDLLDEDFPGNIKKGRKKFRIQNDQASFDLSSRLKILTKEDNFLSDKDHDLIPMHYSFENTDDFKKQKTELEYVHHIENSFQLCDGSLAKCMSKASGRHENSQCNSNNKFSSAEDYFLENRVTAAESSNNNVEDNNFSFSWGNGSSEFDISVSYGSARSAVPCDTTEVSDDLEMNRVTMEPFLKSCSAHGRLPRGGLVYRR</sequence>
<dbReference type="AlphaFoldDB" id="A0A8K0E4R3"/>
<evidence type="ECO:0000259" key="3">
    <source>
        <dbReference type="SMART" id="SM01340"/>
    </source>
</evidence>
<dbReference type="SMART" id="SM01340">
    <property type="entry name" value="DNA_mis_repair"/>
    <property type="match status" value="1"/>
</dbReference>
<dbReference type="InterPro" id="IPR013507">
    <property type="entry name" value="DNA_mismatch_S5_2-like"/>
</dbReference>
<dbReference type="GO" id="GO:0005524">
    <property type="term" value="F:ATP binding"/>
    <property type="evidence" value="ECO:0007669"/>
    <property type="project" value="InterPro"/>
</dbReference>
<reference evidence="4" key="1">
    <citation type="submission" date="2020-03" db="EMBL/GenBank/DDBJ databases">
        <title>A high-quality chromosome-level genome assembly of a woody plant with both climbing and erect habits, Rhamnella rubrinervis.</title>
        <authorList>
            <person name="Lu Z."/>
            <person name="Yang Y."/>
            <person name="Zhu X."/>
            <person name="Sun Y."/>
        </authorList>
    </citation>
    <scope>NUCLEOTIDE SEQUENCE</scope>
    <source>
        <strain evidence="4">BYM</strain>
        <tissue evidence="4">Leaf</tissue>
    </source>
</reference>
<comment type="similarity">
    <text evidence="1">Belongs to the DNA mismatch repair MutL/HexB family.</text>
</comment>
<keyword evidence="2" id="KW-0227">DNA damage</keyword>
<dbReference type="GO" id="GO:0032300">
    <property type="term" value="C:mismatch repair complex"/>
    <property type="evidence" value="ECO:0007669"/>
    <property type="project" value="InterPro"/>
</dbReference>
<dbReference type="InterPro" id="IPR038973">
    <property type="entry name" value="MutL/Mlh/Pms-like"/>
</dbReference>
<comment type="caution">
    <text evidence="4">The sequence shown here is derived from an EMBL/GenBank/DDBJ whole genome shotgun (WGS) entry which is preliminary data.</text>
</comment>
<organism evidence="4 5">
    <name type="scientific">Rhamnella rubrinervis</name>
    <dbReference type="NCBI Taxonomy" id="2594499"/>
    <lineage>
        <taxon>Eukaryota</taxon>
        <taxon>Viridiplantae</taxon>
        <taxon>Streptophyta</taxon>
        <taxon>Embryophyta</taxon>
        <taxon>Tracheophyta</taxon>
        <taxon>Spermatophyta</taxon>
        <taxon>Magnoliopsida</taxon>
        <taxon>eudicotyledons</taxon>
        <taxon>Gunneridae</taxon>
        <taxon>Pentapetalae</taxon>
        <taxon>rosids</taxon>
        <taxon>fabids</taxon>
        <taxon>Rosales</taxon>
        <taxon>Rhamnaceae</taxon>
        <taxon>rhamnoid group</taxon>
        <taxon>Rhamneae</taxon>
        <taxon>Rhamnella</taxon>
    </lineage>
</organism>
<dbReference type="OrthoDB" id="429932at2759"/>
<dbReference type="InterPro" id="IPR014721">
    <property type="entry name" value="Ribsml_uS5_D2-typ_fold_subgr"/>
</dbReference>
<dbReference type="GO" id="GO:0140664">
    <property type="term" value="F:ATP-dependent DNA damage sensor activity"/>
    <property type="evidence" value="ECO:0007669"/>
    <property type="project" value="InterPro"/>
</dbReference>
<evidence type="ECO:0000256" key="1">
    <source>
        <dbReference type="ARBA" id="ARBA00006082"/>
    </source>
</evidence>
<dbReference type="SUPFAM" id="SSF55874">
    <property type="entry name" value="ATPase domain of HSP90 chaperone/DNA topoisomerase II/histidine kinase"/>
    <property type="match status" value="1"/>
</dbReference>
<dbReference type="PANTHER" id="PTHR10073:SF47">
    <property type="entry name" value="DNA MISMATCH REPAIR PROTEIN MLH3"/>
    <property type="match status" value="1"/>
</dbReference>
<dbReference type="GO" id="GO:0030983">
    <property type="term" value="F:mismatched DNA binding"/>
    <property type="evidence" value="ECO:0007669"/>
    <property type="project" value="InterPro"/>
</dbReference>
<protein>
    <recommendedName>
        <fullName evidence="3">DNA mismatch repair protein S5 domain-containing protein</fullName>
    </recommendedName>
</protein>
<dbReference type="InterPro" id="IPR020568">
    <property type="entry name" value="Ribosomal_Su5_D2-typ_SF"/>
</dbReference>
<evidence type="ECO:0000313" key="5">
    <source>
        <dbReference type="Proteomes" id="UP000796880"/>
    </source>
</evidence>
<dbReference type="InterPro" id="IPR014762">
    <property type="entry name" value="DNA_mismatch_repair_CS"/>
</dbReference>
<dbReference type="GO" id="GO:0016887">
    <property type="term" value="F:ATP hydrolysis activity"/>
    <property type="evidence" value="ECO:0007669"/>
    <property type="project" value="InterPro"/>
</dbReference>
<dbReference type="PROSITE" id="PS00058">
    <property type="entry name" value="DNA_MISMATCH_REPAIR_1"/>
    <property type="match status" value="1"/>
</dbReference>
<name>A0A8K0E4R3_9ROSA</name>
<dbReference type="Proteomes" id="UP000796880">
    <property type="component" value="Unassembled WGS sequence"/>
</dbReference>
<dbReference type="Gene3D" id="3.30.230.10">
    <property type="match status" value="1"/>
</dbReference>
<dbReference type="PANTHER" id="PTHR10073">
    <property type="entry name" value="DNA MISMATCH REPAIR PROTEIN MLH, PMS, MUTL"/>
    <property type="match status" value="1"/>
</dbReference>
<dbReference type="SUPFAM" id="SSF54211">
    <property type="entry name" value="Ribosomal protein S5 domain 2-like"/>
    <property type="match status" value="1"/>
</dbReference>
<dbReference type="InterPro" id="IPR036890">
    <property type="entry name" value="HATPase_C_sf"/>
</dbReference>
<feature type="domain" description="DNA mismatch repair protein S5" evidence="3">
    <location>
        <begin position="208"/>
        <end position="356"/>
    </location>
</feature>
<evidence type="ECO:0000256" key="2">
    <source>
        <dbReference type="ARBA" id="ARBA00022763"/>
    </source>
</evidence>
<accession>A0A8K0E4R3</accession>
<dbReference type="GO" id="GO:0006298">
    <property type="term" value="P:mismatch repair"/>
    <property type="evidence" value="ECO:0007669"/>
    <property type="project" value="InterPro"/>
</dbReference>
<dbReference type="Gene3D" id="3.30.565.10">
    <property type="entry name" value="Histidine kinase-like ATPase, C-terminal domain"/>
    <property type="match status" value="1"/>
</dbReference>
<proteinExistence type="inferred from homology"/>
<dbReference type="EMBL" id="VOIH02000008">
    <property type="protein sequence ID" value="KAF3440251.1"/>
    <property type="molecule type" value="Genomic_DNA"/>
</dbReference>
<evidence type="ECO:0000313" key="4">
    <source>
        <dbReference type="EMBL" id="KAF3440251.1"/>
    </source>
</evidence>
<gene>
    <name evidence="4" type="ORF">FNV43_RR18535</name>
</gene>
<keyword evidence="5" id="KW-1185">Reference proteome</keyword>